<dbReference type="Proteomes" id="UP000250235">
    <property type="component" value="Unassembled WGS sequence"/>
</dbReference>
<gene>
    <name evidence="1" type="ORF">F511_46180</name>
</gene>
<proteinExistence type="predicted"/>
<sequence>MSKKRQAAGEAEVAPVIKNKRSTKAKPVAAKQISLDKQVEEATADVEDSVEGTVDKVNLTVAPAGGFGISRDDVSVTQGELLVLVSKCEVAAGR</sequence>
<keyword evidence="2" id="KW-1185">Reference proteome</keyword>
<protein>
    <submittedName>
        <fullName evidence="1">Uncharacterized protein</fullName>
    </submittedName>
</protein>
<accession>A0A2Z6ZU61</accession>
<evidence type="ECO:0000313" key="2">
    <source>
        <dbReference type="Proteomes" id="UP000250235"/>
    </source>
</evidence>
<reference evidence="1 2" key="1">
    <citation type="journal article" date="2015" name="Proc. Natl. Acad. Sci. U.S.A.">
        <title>The resurrection genome of Boea hygrometrica: A blueprint for survival of dehydration.</title>
        <authorList>
            <person name="Xiao L."/>
            <person name="Yang G."/>
            <person name="Zhang L."/>
            <person name="Yang X."/>
            <person name="Zhao S."/>
            <person name="Ji Z."/>
            <person name="Zhou Q."/>
            <person name="Hu M."/>
            <person name="Wang Y."/>
            <person name="Chen M."/>
            <person name="Xu Y."/>
            <person name="Jin H."/>
            <person name="Xiao X."/>
            <person name="Hu G."/>
            <person name="Bao F."/>
            <person name="Hu Y."/>
            <person name="Wan P."/>
            <person name="Li L."/>
            <person name="Deng X."/>
            <person name="Kuang T."/>
            <person name="Xiang C."/>
            <person name="Zhu J.K."/>
            <person name="Oliver M.J."/>
            <person name="He Y."/>
        </authorList>
    </citation>
    <scope>NUCLEOTIDE SEQUENCE [LARGE SCALE GENOMIC DNA]</scope>
    <source>
        <strain evidence="2">cv. XS01</strain>
    </source>
</reference>
<name>A0A2Z6ZU61_9LAMI</name>
<organism evidence="1 2">
    <name type="scientific">Dorcoceras hygrometricum</name>
    <dbReference type="NCBI Taxonomy" id="472368"/>
    <lineage>
        <taxon>Eukaryota</taxon>
        <taxon>Viridiplantae</taxon>
        <taxon>Streptophyta</taxon>
        <taxon>Embryophyta</taxon>
        <taxon>Tracheophyta</taxon>
        <taxon>Spermatophyta</taxon>
        <taxon>Magnoliopsida</taxon>
        <taxon>eudicotyledons</taxon>
        <taxon>Gunneridae</taxon>
        <taxon>Pentapetalae</taxon>
        <taxon>asterids</taxon>
        <taxon>lamiids</taxon>
        <taxon>Lamiales</taxon>
        <taxon>Gesneriaceae</taxon>
        <taxon>Didymocarpoideae</taxon>
        <taxon>Trichosporeae</taxon>
        <taxon>Loxocarpinae</taxon>
        <taxon>Dorcoceras</taxon>
    </lineage>
</organism>
<evidence type="ECO:0000313" key="1">
    <source>
        <dbReference type="EMBL" id="KZT76795.1"/>
    </source>
</evidence>
<dbReference type="EMBL" id="KV092930">
    <property type="protein sequence ID" value="KZT76795.1"/>
    <property type="molecule type" value="Genomic_DNA"/>
</dbReference>
<dbReference type="AlphaFoldDB" id="A0A2Z6ZU61"/>